<dbReference type="RefSeq" id="WP_223100324.1">
    <property type="nucleotide sequence ID" value="NZ_CP061913.1"/>
</dbReference>
<accession>A0ABV5MPS2</accession>
<dbReference type="SUPFAM" id="SSF56349">
    <property type="entry name" value="DNA breaking-rejoining enzymes"/>
    <property type="match status" value="1"/>
</dbReference>
<proteinExistence type="predicted"/>
<dbReference type="Proteomes" id="UP001589608">
    <property type="component" value="Unassembled WGS sequence"/>
</dbReference>
<sequence length="115" mass="13100">MLDITSGEPRCRTARLLFTTRHENPITDRIWSRERAKWRAKAGWPDIEHAGFRALRHFFAPTLISQHVEPQEVQRALRHKTSRSRWGPTCTGGPSGQGSAVRSGRLCKKPGESRN</sequence>
<keyword evidence="1" id="KW-0233">DNA recombination</keyword>
<organism evidence="3 4">
    <name type="scientific">Dactylosporangium vinaceum</name>
    <dbReference type="NCBI Taxonomy" id="53362"/>
    <lineage>
        <taxon>Bacteria</taxon>
        <taxon>Bacillati</taxon>
        <taxon>Actinomycetota</taxon>
        <taxon>Actinomycetes</taxon>
        <taxon>Micromonosporales</taxon>
        <taxon>Micromonosporaceae</taxon>
        <taxon>Dactylosporangium</taxon>
    </lineage>
</organism>
<evidence type="ECO:0000256" key="2">
    <source>
        <dbReference type="SAM" id="MobiDB-lite"/>
    </source>
</evidence>
<dbReference type="Gene3D" id="1.10.443.10">
    <property type="entry name" value="Intergrase catalytic core"/>
    <property type="match status" value="1"/>
</dbReference>
<feature type="region of interest" description="Disordered" evidence="2">
    <location>
        <begin position="74"/>
        <end position="115"/>
    </location>
</feature>
<dbReference type="EMBL" id="JBHMCA010000084">
    <property type="protein sequence ID" value="MFB9450849.1"/>
    <property type="molecule type" value="Genomic_DNA"/>
</dbReference>
<dbReference type="InterPro" id="IPR013762">
    <property type="entry name" value="Integrase-like_cat_sf"/>
</dbReference>
<keyword evidence="4" id="KW-1185">Reference proteome</keyword>
<gene>
    <name evidence="3" type="ORF">ACFFTR_47920</name>
</gene>
<evidence type="ECO:0000256" key="1">
    <source>
        <dbReference type="ARBA" id="ARBA00023172"/>
    </source>
</evidence>
<reference evidence="3 4" key="1">
    <citation type="submission" date="2024-09" db="EMBL/GenBank/DDBJ databases">
        <authorList>
            <person name="Sun Q."/>
            <person name="Mori K."/>
        </authorList>
    </citation>
    <scope>NUCLEOTIDE SEQUENCE [LARGE SCALE GENOMIC DNA]</scope>
    <source>
        <strain evidence="3 4">JCM 3307</strain>
    </source>
</reference>
<evidence type="ECO:0008006" key="5">
    <source>
        <dbReference type="Google" id="ProtNLM"/>
    </source>
</evidence>
<comment type="caution">
    <text evidence="3">The sequence shown here is derived from an EMBL/GenBank/DDBJ whole genome shotgun (WGS) entry which is preliminary data.</text>
</comment>
<name>A0ABV5MPS2_9ACTN</name>
<evidence type="ECO:0000313" key="3">
    <source>
        <dbReference type="EMBL" id="MFB9450849.1"/>
    </source>
</evidence>
<evidence type="ECO:0000313" key="4">
    <source>
        <dbReference type="Proteomes" id="UP001589608"/>
    </source>
</evidence>
<protein>
    <recommendedName>
        <fullName evidence="5">Tyr recombinase domain-containing protein</fullName>
    </recommendedName>
</protein>
<dbReference type="InterPro" id="IPR011010">
    <property type="entry name" value="DNA_brk_join_enz"/>
</dbReference>